<dbReference type="InterPro" id="IPR008707">
    <property type="entry name" value="B-propeller_PilY1"/>
</dbReference>
<dbReference type="Pfam" id="PF05567">
    <property type="entry name" value="T4P_PilY1"/>
    <property type="match status" value="1"/>
</dbReference>
<dbReference type="SUPFAM" id="SSF50998">
    <property type="entry name" value="Quinoprotein alcohol dehydrogenase-like"/>
    <property type="match status" value="1"/>
</dbReference>
<evidence type="ECO:0000256" key="3">
    <source>
        <dbReference type="ARBA" id="ARBA00022558"/>
    </source>
</evidence>
<feature type="domain" description="PilY1 beta-propeller" evidence="8">
    <location>
        <begin position="8"/>
        <end position="357"/>
    </location>
</feature>
<evidence type="ECO:0000259" key="8">
    <source>
        <dbReference type="Pfam" id="PF05567"/>
    </source>
</evidence>
<sequence length="572" mass="61511">MVNSAVWYIGQPASAYSFGGYTAFTAAQRKRTPMLYVGGNDGMLHGFSATDGTEKIAYVPQGVIKNLPALTRPNYDHQYYVDGSPFTGDLKLGSGNTAADWATYLVGTLGAGGKGFFVLDVTNPGASDGSTPSDFVKTKAGSLVVMDKTAFNADPSDPDWPEKWKDIGHIFGGPVVAENNTQRALQITRTNDNRWAVVLGNGYNSVNERPVLLIQYLDGDKSLKIIPAVPTDHAEAKSNGLSTPQFLDVNGDGIPDFVYAGDLRGNMWKFDIASNDPAQWKVAFGGKELFRATYTSPSGGISRQPITTPPVFRPNREVGGLMVAFGTGRNLTEGDRTDVSRQSLYSVLDNTRYEVETAAGASRGKVKVKDSNPTPATVTRAQLQSQSVDEGSQRAGGGISSGRTFWKLEATRVKYDCPEDATDCTEKKGWYMDLPEVGERSLASIDFYDGGNLLEIITEVPASGSATADSEEVCTPSPRSVKNFRTLLNITTGLPAGAPLMNVDGNTTTDANGVTTGVYNSIDAGYARMTASPKELRVGSKFEQRRAGSDGVADNLAKLPELLLRPNWRQLR</sequence>
<organism evidence="9 10">
    <name type="scientific">Ottowia beijingensis</name>
    <dbReference type="NCBI Taxonomy" id="1207057"/>
    <lineage>
        <taxon>Bacteria</taxon>
        <taxon>Pseudomonadati</taxon>
        <taxon>Pseudomonadota</taxon>
        <taxon>Betaproteobacteria</taxon>
        <taxon>Burkholderiales</taxon>
        <taxon>Comamonadaceae</taxon>
        <taxon>Ottowia</taxon>
    </lineage>
</organism>
<evidence type="ECO:0000256" key="7">
    <source>
        <dbReference type="SAM" id="MobiDB-lite"/>
    </source>
</evidence>
<comment type="caution">
    <text evidence="9">The sequence shown here is derived from an EMBL/GenBank/DDBJ whole genome shotgun (WGS) entry which is preliminary data.</text>
</comment>
<dbReference type="Proteomes" id="UP000589716">
    <property type="component" value="Unassembled WGS sequence"/>
</dbReference>
<keyword evidence="3" id="KW-1029">Fimbrium biogenesis</keyword>
<keyword evidence="10" id="KW-1185">Reference proteome</keyword>
<dbReference type="RefSeq" id="WP_180551816.1">
    <property type="nucleotide sequence ID" value="NZ_JACCKX010000001.1"/>
</dbReference>
<evidence type="ECO:0000313" key="10">
    <source>
        <dbReference type="Proteomes" id="UP000589716"/>
    </source>
</evidence>
<evidence type="ECO:0000313" key="9">
    <source>
        <dbReference type="EMBL" id="NZA02523.1"/>
    </source>
</evidence>
<dbReference type="EMBL" id="JACCKX010000001">
    <property type="protein sequence ID" value="NZA02523.1"/>
    <property type="molecule type" value="Genomic_DNA"/>
</dbReference>
<dbReference type="GO" id="GO:0046872">
    <property type="term" value="F:metal ion binding"/>
    <property type="evidence" value="ECO:0007669"/>
    <property type="project" value="UniProtKB-KW"/>
</dbReference>
<keyword evidence="6" id="KW-0281">Fimbrium</keyword>
<protein>
    <recommendedName>
        <fullName evidence="8">PilY1 beta-propeller domain-containing protein</fullName>
    </recommendedName>
</protein>
<feature type="compositionally biased region" description="Polar residues" evidence="7">
    <location>
        <begin position="371"/>
        <end position="390"/>
    </location>
</feature>
<reference evidence="9 10" key="1">
    <citation type="submission" date="2020-07" db="EMBL/GenBank/DDBJ databases">
        <authorList>
            <person name="Maaloum M."/>
        </authorList>
    </citation>
    <scope>NUCLEOTIDE SEQUENCE [LARGE SCALE GENOMIC DNA]</scope>
    <source>
        <strain evidence="9 10">GCS-AN-3</strain>
    </source>
</reference>
<keyword evidence="4" id="KW-0479">Metal-binding</keyword>
<name>A0A853IPI8_9BURK</name>
<comment type="subcellular location">
    <subcellularLocation>
        <location evidence="1">Fimbrium</location>
    </subcellularLocation>
</comment>
<evidence type="ECO:0000256" key="1">
    <source>
        <dbReference type="ARBA" id="ARBA00004561"/>
    </source>
</evidence>
<evidence type="ECO:0000256" key="4">
    <source>
        <dbReference type="ARBA" id="ARBA00022723"/>
    </source>
</evidence>
<dbReference type="InterPro" id="IPR011047">
    <property type="entry name" value="Quinoprotein_ADH-like_sf"/>
</dbReference>
<accession>A0A853IPI8</accession>
<keyword evidence="5" id="KW-0106">Calcium</keyword>
<evidence type="ECO:0000256" key="5">
    <source>
        <dbReference type="ARBA" id="ARBA00022837"/>
    </source>
</evidence>
<evidence type="ECO:0000256" key="6">
    <source>
        <dbReference type="ARBA" id="ARBA00023263"/>
    </source>
</evidence>
<dbReference type="AlphaFoldDB" id="A0A853IPI8"/>
<proteinExistence type="inferred from homology"/>
<comment type="similarity">
    <text evidence="2">Belongs to the PilY1 family.</text>
</comment>
<dbReference type="GO" id="GO:0009289">
    <property type="term" value="C:pilus"/>
    <property type="evidence" value="ECO:0007669"/>
    <property type="project" value="UniProtKB-SubCell"/>
</dbReference>
<gene>
    <name evidence="9" type="ORF">H0I39_13525</name>
</gene>
<evidence type="ECO:0000256" key="2">
    <source>
        <dbReference type="ARBA" id="ARBA00008387"/>
    </source>
</evidence>
<feature type="region of interest" description="Disordered" evidence="7">
    <location>
        <begin position="364"/>
        <end position="399"/>
    </location>
</feature>